<evidence type="ECO:0000256" key="1">
    <source>
        <dbReference type="ARBA" id="ARBA00004328"/>
    </source>
</evidence>
<evidence type="ECO:0000256" key="4">
    <source>
        <dbReference type="ARBA" id="ARBA00024939"/>
    </source>
</evidence>
<keyword evidence="2" id="KW-0946">Virion</keyword>
<gene>
    <name evidence="5" type="primary">GTPV076</name>
</gene>
<dbReference type="InterPro" id="IPR006791">
    <property type="entry name" value="Pox_D2"/>
</dbReference>
<evidence type="ECO:0000313" key="5">
    <source>
        <dbReference type="EMBL" id="AGZ95395.1"/>
    </source>
</evidence>
<dbReference type="EMBL" id="KC951854">
    <property type="protein sequence ID" value="AGZ95395.1"/>
    <property type="molecule type" value="Genomic_DNA"/>
</dbReference>
<proteinExistence type="predicted"/>
<name>A0A075CL75_9POXV</name>
<reference evidence="5 6" key="1">
    <citation type="journal article" date="2014" name="Vet. Microbiol.">
        <title>Complete genome sequence analysis of goatpox virus isolated from China shows high variation.</title>
        <authorList>
            <person name="Zeng X."/>
            <person name="Chi X."/>
            <person name="Li W."/>
            <person name="Hao W."/>
            <person name="Li M."/>
            <person name="Huang X."/>
            <person name="Huang Y."/>
            <person name="Rock D.L."/>
            <person name="Luo S."/>
            <person name="Wang S."/>
        </authorList>
    </citation>
    <scope>NUCLEOTIDE SEQUENCE [LARGE SCALE GENOMIC DNA]</scope>
    <source>
        <strain evidence="5">FZ</strain>
    </source>
</reference>
<comment type="function">
    <text evidence="4">Late protein which is part of a large complex required for early virion morphogenesis. This complex participates in the formation of virosomes and the incorporation of virosomal contents into nascent immature virions.</text>
</comment>
<dbReference type="GO" id="GO:0044423">
    <property type="term" value="C:virion component"/>
    <property type="evidence" value="ECO:0007669"/>
    <property type="project" value="UniProtKB-KW"/>
</dbReference>
<keyword evidence="3" id="KW-0426">Late protein</keyword>
<evidence type="ECO:0000313" key="6">
    <source>
        <dbReference type="Proteomes" id="UP000134642"/>
    </source>
</evidence>
<evidence type="ECO:0000256" key="3">
    <source>
        <dbReference type="ARBA" id="ARBA00022921"/>
    </source>
</evidence>
<evidence type="ECO:0000256" key="2">
    <source>
        <dbReference type="ARBA" id="ARBA00022844"/>
    </source>
</evidence>
<accession>A0A075CL75</accession>
<comment type="subcellular location">
    <subcellularLocation>
        <location evidence="1">Virion</location>
    </subcellularLocation>
</comment>
<dbReference type="Proteomes" id="UP000134642">
    <property type="component" value="Segment"/>
</dbReference>
<dbReference type="Pfam" id="PF04701">
    <property type="entry name" value="Pox_D2"/>
    <property type="match status" value="1"/>
</dbReference>
<organism evidence="5 6">
    <name type="scientific">Goatpox virus FZ</name>
    <dbReference type="NCBI Taxonomy" id="1416740"/>
    <lineage>
        <taxon>Viruses</taxon>
        <taxon>Varidnaviria</taxon>
        <taxon>Bamfordvirae</taxon>
        <taxon>Nucleocytoviricota</taxon>
        <taxon>Pokkesviricetes</taxon>
        <taxon>Chitovirales</taxon>
        <taxon>Poxviridae</taxon>
        <taxon>Chordopoxvirinae</taxon>
        <taxon>Capripoxvirus</taxon>
        <taxon>Capripoxvirus goatpox</taxon>
        <taxon>Goatpox virus</taxon>
    </lineage>
</organism>
<sequence length="156" mass="18259">MESEIKRLTNIIKERNIICPIDIEKIYNEKFLLLEKGLDETLYAIHIYDSMARFDNGTFFKIAKFLYRNDIDVLKKIFINEKKIESINALLPIYSVNIIERNNALIPLTEIPNGSEGILLILLHLFNSFKFNKLLTNISTIPYYLPFGKYINNIII</sequence>
<protein>
    <submittedName>
        <fullName evidence="5">Virion protein</fullName>
    </submittedName>
</protein>